<dbReference type="Proteomes" id="UP001177023">
    <property type="component" value="Unassembled WGS sequence"/>
</dbReference>
<name>A0AA36FPE6_9BILA</name>
<feature type="transmembrane region" description="Helical" evidence="1">
    <location>
        <begin position="46"/>
        <end position="66"/>
    </location>
</feature>
<protein>
    <submittedName>
        <fullName evidence="2">Uncharacterized protein</fullName>
    </submittedName>
</protein>
<keyword evidence="1" id="KW-0812">Transmembrane</keyword>
<evidence type="ECO:0000256" key="1">
    <source>
        <dbReference type="SAM" id="Phobius"/>
    </source>
</evidence>
<comment type="caution">
    <text evidence="2">The sequence shown here is derived from an EMBL/GenBank/DDBJ whole genome shotgun (WGS) entry which is preliminary data.</text>
</comment>
<evidence type="ECO:0000313" key="3">
    <source>
        <dbReference type="Proteomes" id="UP001177023"/>
    </source>
</evidence>
<sequence length="113" mass="13021">MNDCTQAKEITEAVAPIFIYLVIVNLTVLISCSYVAVKLFQHPESYSAAVFPTMYLSLPLMCLWRCPEFRPKWGRHPRRVGAVQLETQIVDPNEAMRHVLNVWDMHAPPRKPK</sequence>
<organism evidence="2 3">
    <name type="scientific">Mesorhabditis spiculigera</name>
    <dbReference type="NCBI Taxonomy" id="96644"/>
    <lineage>
        <taxon>Eukaryota</taxon>
        <taxon>Metazoa</taxon>
        <taxon>Ecdysozoa</taxon>
        <taxon>Nematoda</taxon>
        <taxon>Chromadorea</taxon>
        <taxon>Rhabditida</taxon>
        <taxon>Rhabditina</taxon>
        <taxon>Rhabditomorpha</taxon>
        <taxon>Rhabditoidea</taxon>
        <taxon>Rhabditidae</taxon>
        <taxon>Mesorhabditinae</taxon>
        <taxon>Mesorhabditis</taxon>
    </lineage>
</organism>
<keyword evidence="1" id="KW-0472">Membrane</keyword>
<proteinExistence type="predicted"/>
<reference evidence="2" key="1">
    <citation type="submission" date="2023-06" db="EMBL/GenBank/DDBJ databases">
        <authorList>
            <person name="Delattre M."/>
        </authorList>
    </citation>
    <scope>NUCLEOTIDE SEQUENCE</scope>
    <source>
        <strain evidence="2">AF72</strain>
    </source>
</reference>
<keyword evidence="1" id="KW-1133">Transmembrane helix</keyword>
<gene>
    <name evidence="2" type="ORF">MSPICULIGERA_LOCUS651</name>
</gene>
<keyword evidence="3" id="KW-1185">Reference proteome</keyword>
<feature type="transmembrane region" description="Helical" evidence="1">
    <location>
        <begin position="17"/>
        <end position="40"/>
    </location>
</feature>
<dbReference type="EMBL" id="CATQJA010000153">
    <property type="protein sequence ID" value="CAJ0557904.1"/>
    <property type="molecule type" value="Genomic_DNA"/>
</dbReference>
<dbReference type="AlphaFoldDB" id="A0AA36FPE6"/>
<evidence type="ECO:0000313" key="2">
    <source>
        <dbReference type="EMBL" id="CAJ0557904.1"/>
    </source>
</evidence>
<accession>A0AA36FPE6</accession>
<feature type="non-terminal residue" evidence="2">
    <location>
        <position position="1"/>
    </location>
</feature>